<dbReference type="Proteomes" id="UP001280121">
    <property type="component" value="Unassembled WGS sequence"/>
</dbReference>
<keyword evidence="3" id="KW-1185">Reference proteome</keyword>
<dbReference type="EMBL" id="JANJYI010000004">
    <property type="protein sequence ID" value="KAK2654195.1"/>
    <property type="molecule type" value="Genomic_DNA"/>
</dbReference>
<dbReference type="InterPro" id="IPR052929">
    <property type="entry name" value="RNase_H-like_EbsB-rel"/>
</dbReference>
<evidence type="ECO:0000313" key="2">
    <source>
        <dbReference type="EMBL" id="KAK2654195.1"/>
    </source>
</evidence>
<proteinExistence type="predicted"/>
<gene>
    <name evidence="2" type="ORF">Ddye_014051</name>
</gene>
<dbReference type="InterPro" id="IPR012337">
    <property type="entry name" value="RNaseH-like_sf"/>
</dbReference>
<reference evidence="2" key="1">
    <citation type="journal article" date="2023" name="Plant J.">
        <title>Genome sequences and population genomics provide insights into the demographic history, inbreeding, and mutation load of two 'living fossil' tree species of Dipteronia.</title>
        <authorList>
            <person name="Feng Y."/>
            <person name="Comes H.P."/>
            <person name="Chen J."/>
            <person name="Zhu S."/>
            <person name="Lu R."/>
            <person name="Zhang X."/>
            <person name="Li P."/>
            <person name="Qiu J."/>
            <person name="Olsen K.M."/>
            <person name="Qiu Y."/>
        </authorList>
    </citation>
    <scope>NUCLEOTIDE SEQUENCE</scope>
    <source>
        <strain evidence="2">KIB01</strain>
    </source>
</reference>
<name>A0AAD9X7D3_9ROSI</name>
<dbReference type="AlphaFoldDB" id="A0AAD9X7D3"/>
<dbReference type="GO" id="GO:0004523">
    <property type="term" value="F:RNA-DNA hybrid ribonuclease activity"/>
    <property type="evidence" value="ECO:0007669"/>
    <property type="project" value="InterPro"/>
</dbReference>
<dbReference type="CDD" id="cd06222">
    <property type="entry name" value="RNase_H_like"/>
    <property type="match status" value="1"/>
</dbReference>
<accession>A0AAD9X7D3</accession>
<dbReference type="InterPro" id="IPR044730">
    <property type="entry name" value="RNase_H-like_dom_plant"/>
</dbReference>
<organism evidence="2 3">
    <name type="scientific">Dipteronia dyeriana</name>
    <dbReference type="NCBI Taxonomy" id="168575"/>
    <lineage>
        <taxon>Eukaryota</taxon>
        <taxon>Viridiplantae</taxon>
        <taxon>Streptophyta</taxon>
        <taxon>Embryophyta</taxon>
        <taxon>Tracheophyta</taxon>
        <taxon>Spermatophyta</taxon>
        <taxon>Magnoliopsida</taxon>
        <taxon>eudicotyledons</taxon>
        <taxon>Gunneridae</taxon>
        <taxon>Pentapetalae</taxon>
        <taxon>rosids</taxon>
        <taxon>malvids</taxon>
        <taxon>Sapindales</taxon>
        <taxon>Sapindaceae</taxon>
        <taxon>Hippocastanoideae</taxon>
        <taxon>Acereae</taxon>
        <taxon>Dipteronia</taxon>
    </lineage>
</organism>
<sequence length="301" mass="33487">MLLLVSTKMGCNYPKESLLVAKKSDVGSMVWKSICWPCGLIKSGSIWWIGTGSSISIYEDKWLPRPVSFKVISPRVCDDLVRVNQLKTVSSCWDVALVKEIFIEENSNLILSIPISRFQREEDSNWHYSTNGEYTLKSGFKMAISQINEPGTSGLQESESWWKDLWRMRLPPKVKLEIVFSWSTDFIAGFVAANVNVDGPRGTVVNGDIKWTPPINDYFKVNSDAAIVVGNHVVGMGMVICDHQGYVMASGVQRLMASYSPQVVEGMVVLYGLNFAVGTGLLPTIIETDMLGVVHLINEAR</sequence>
<dbReference type="PANTHER" id="PTHR47074:SF11">
    <property type="entry name" value="REVERSE TRANSCRIPTASE-LIKE PROTEIN"/>
    <property type="match status" value="1"/>
</dbReference>
<dbReference type="PANTHER" id="PTHR47074">
    <property type="entry name" value="BNAC02G40300D PROTEIN"/>
    <property type="match status" value="1"/>
</dbReference>
<evidence type="ECO:0000259" key="1">
    <source>
        <dbReference type="Pfam" id="PF13456"/>
    </source>
</evidence>
<evidence type="ECO:0000313" key="3">
    <source>
        <dbReference type="Proteomes" id="UP001280121"/>
    </source>
</evidence>
<comment type="caution">
    <text evidence="2">The sequence shown here is derived from an EMBL/GenBank/DDBJ whole genome shotgun (WGS) entry which is preliminary data.</text>
</comment>
<dbReference type="SUPFAM" id="SSF53098">
    <property type="entry name" value="Ribonuclease H-like"/>
    <property type="match status" value="1"/>
</dbReference>
<dbReference type="InterPro" id="IPR002156">
    <property type="entry name" value="RNaseH_domain"/>
</dbReference>
<dbReference type="GO" id="GO:0003676">
    <property type="term" value="F:nucleic acid binding"/>
    <property type="evidence" value="ECO:0007669"/>
    <property type="project" value="InterPro"/>
</dbReference>
<feature type="domain" description="RNase H type-1" evidence="1">
    <location>
        <begin position="222"/>
        <end position="299"/>
    </location>
</feature>
<dbReference type="Pfam" id="PF13456">
    <property type="entry name" value="RVT_3"/>
    <property type="match status" value="1"/>
</dbReference>
<protein>
    <recommendedName>
        <fullName evidence="1">RNase H type-1 domain-containing protein</fullName>
    </recommendedName>
</protein>